<evidence type="ECO:0000259" key="4">
    <source>
        <dbReference type="PROSITE" id="PS50887"/>
    </source>
</evidence>
<keyword evidence="6" id="KW-1185">Reference proteome</keyword>
<evidence type="ECO:0000313" key="6">
    <source>
        <dbReference type="Proteomes" id="UP001595533"/>
    </source>
</evidence>
<dbReference type="SUPFAM" id="SSF55073">
    <property type="entry name" value="Nucleotide cyclase"/>
    <property type="match status" value="1"/>
</dbReference>
<evidence type="ECO:0000313" key="5">
    <source>
        <dbReference type="EMBL" id="MFC3194140.1"/>
    </source>
</evidence>
<sequence length="583" mass="65608">MTALLFLVTVVSGAQVLTGEPASITEEILRLEELRLSDPQGFSQGLDQLAQRQDAMSSYQVCHYQFLKAYRTAFSGQAKQAVEDMEQVLPLCEDLRAKIRINALIANISAISGDYLKASEQIDNAIQNANQTEDSMTKSIAYSGASTVYSVMDQYDLSVEYSQLLYNNSPSDENLCRLRYYEVEQILEDPNSGIGLITINSYAQQCRSSGNLLLSQTMILNHVKNQLQNELKAEADLNRIDATLEQVREELSQTPYVNVKASFMAIESKLALLRKDHEKAKAMGEETLLLNATLGNTGQLIMALEVLEQVAREQGDYARSYELLRQRNEAELKVYDESQAKQMAFMSVKHSNLAKGFELEQLNRQNTMLALEKQLARQETSNQRLVILLILTLLGLLMLWMVKIKKRHDYFRDVSEIDHLTKVLTRKAFEEQVSVVLEESQEQHKEVHVSIMDLDHFKEVNDTHGHLVGDWVLKNVVYACKELMEENMLLARLGGEEFCIVMADASASDMTAKLEQLRVTIEQLDCDDSGAELTVSASFGVTSSGTSGYKLAMLLTHADIALFEAKNKGRNQIKVYDQQPVKS</sequence>
<dbReference type="PANTHER" id="PTHR45138">
    <property type="entry name" value="REGULATORY COMPONENTS OF SENSORY TRANSDUCTION SYSTEM"/>
    <property type="match status" value="1"/>
</dbReference>
<dbReference type="InterPro" id="IPR043128">
    <property type="entry name" value="Rev_trsase/Diguanyl_cyclase"/>
</dbReference>
<feature type="transmembrane region" description="Helical" evidence="3">
    <location>
        <begin position="385"/>
        <end position="402"/>
    </location>
</feature>
<dbReference type="Pfam" id="PF00990">
    <property type="entry name" value="GGDEF"/>
    <property type="match status" value="1"/>
</dbReference>
<dbReference type="Proteomes" id="UP001595533">
    <property type="component" value="Unassembled WGS sequence"/>
</dbReference>
<protein>
    <recommendedName>
        <fullName evidence="1">diguanylate cyclase</fullName>
        <ecNumber evidence="1">2.7.7.65</ecNumber>
    </recommendedName>
</protein>
<comment type="caution">
    <text evidence="5">The sequence shown here is derived from an EMBL/GenBank/DDBJ whole genome shotgun (WGS) entry which is preliminary data.</text>
</comment>
<keyword evidence="3" id="KW-1133">Transmembrane helix</keyword>
<dbReference type="InterPro" id="IPR011990">
    <property type="entry name" value="TPR-like_helical_dom_sf"/>
</dbReference>
<proteinExistence type="predicted"/>
<dbReference type="EMBL" id="JBHRTS010000004">
    <property type="protein sequence ID" value="MFC3194140.1"/>
    <property type="molecule type" value="Genomic_DNA"/>
</dbReference>
<dbReference type="PANTHER" id="PTHR45138:SF9">
    <property type="entry name" value="DIGUANYLATE CYCLASE DGCM-RELATED"/>
    <property type="match status" value="1"/>
</dbReference>
<dbReference type="InterPro" id="IPR050469">
    <property type="entry name" value="Diguanylate_Cyclase"/>
</dbReference>
<dbReference type="CDD" id="cd01949">
    <property type="entry name" value="GGDEF"/>
    <property type="match status" value="1"/>
</dbReference>
<keyword evidence="3" id="KW-0812">Transmembrane</keyword>
<accession>A0ABV7JBD1</accession>
<dbReference type="InterPro" id="IPR029787">
    <property type="entry name" value="Nucleotide_cyclase"/>
</dbReference>
<dbReference type="InterPro" id="IPR000160">
    <property type="entry name" value="GGDEF_dom"/>
</dbReference>
<reference evidence="6" key="1">
    <citation type="journal article" date="2019" name="Int. J. Syst. Evol. Microbiol.">
        <title>The Global Catalogue of Microorganisms (GCM) 10K type strain sequencing project: providing services to taxonomists for standard genome sequencing and annotation.</title>
        <authorList>
            <consortium name="The Broad Institute Genomics Platform"/>
            <consortium name="The Broad Institute Genome Sequencing Center for Infectious Disease"/>
            <person name="Wu L."/>
            <person name="Ma J."/>
        </authorList>
    </citation>
    <scope>NUCLEOTIDE SEQUENCE [LARGE SCALE GENOMIC DNA]</scope>
    <source>
        <strain evidence="6">KCTC 42953</strain>
    </source>
</reference>
<evidence type="ECO:0000256" key="2">
    <source>
        <dbReference type="ARBA" id="ARBA00034247"/>
    </source>
</evidence>
<gene>
    <name evidence="5" type="ORF">ACFODZ_07795</name>
</gene>
<organism evidence="5 6">
    <name type="scientific">Marinicella sediminis</name>
    <dbReference type="NCBI Taxonomy" id="1792834"/>
    <lineage>
        <taxon>Bacteria</taxon>
        <taxon>Pseudomonadati</taxon>
        <taxon>Pseudomonadota</taxon>
        <taxon>Gammaproteobacteria</taxon>
        <taxon>Lysobacterales</taxon>
        <taxon>Marinicellaceae</taxon>
        <taxon>Marinicella</taxon>
    </lineage>
</organism>
<name>A0ABV7JBD1_9GAMM</name>
<dbReference type="EC" id="2.7.7.65" evidence="1"/>
<feature type="domain" description="GGDEF" evidence="4">
    <location>
        <begin position="445"/>
        <end position="578"/>
    </location>
</feature>
<dbReference type="SUPFAM" id="SSF48452">
    <property type="entry name" value="TPR-like"/>
    <property type="match status" value="1"/>
</dbReference>
<evidence type="ECO:0000256" key="3">
    <source>
        <dbReference type="SAM" id="Phobius"/>
    </source>
</evidence>
<dbReference type="RefSeq" id="WP_157892961.1">
    <property type="nucleotide sequence ID" value="NZ_JBHRTS010000004.1"/>
</dbReference>
<keyword evidence="3" id="KW-0472">Membrane</keyword>
<dbReference type="SMART" id="SM00267">
    <property type="entry name" value="GGDEF"/>
    <property type="match status" value="1"/>
</dbReference>
<dbReference type="PROSITE" id="PS50887">
    <property type="entry name" value="GGDEF"/>
    <property type="match status" value="1"/>
</dbReference>
<dbReference type="NCBIfam" id="TIGR00254">
    <property type="entry name" value="GGDEF"/>
    <property type="match status" value="1"/>
</dbReference>
<comment type="catalytic activity">
    <reaction evidence="2">
        <text>2 GTP = 3',3'-c-di-GMP + 2 diphosphate</text>
        <dbReference type="Rhea" id="RHEA:24898"/>
        <dbReference type="ChEBI" id="CHEBI:33019"/>
        <dbReference type="ChEBI" id="CHEBI:37565"/>
        <dbReference type="ChEBI" id="CHEBI:58805"/>
        <dbReference type="EC" id="2.7.7.65"/>
    </reaction>
</comment>
<evidence type="ECO:0000256" key="1">
    <source>
        <dbReference type="ARBA" id="ARBA00012528"/>
    </source>
</evidence>
<dbReference type="Gene3D" id="3.30.70.270">
    <property type="match status" value="1"/>
</dbReference>